<organism evidence="1 2">
    <name type="scientific">Trifolium pratense</name>
    <name type="common">Red clover</name>
    <dbReference type="NCBI Taxonomy" id="57577"/>
    <lineage>
        <taxon>Eukaryota</taxon>
        <taxon>Viridiplantae</taxon>
        <taxon>Streptophyta</taxon>
        <taxon>Embryophyta</taxon>
        <taxon>Tracheophyta</taxon>
        <taxon>Spermatophyta</taxon>
        <taxon>Magnoliopsida</taxon>
        <taxon>eudicotyledons</taxon>
        <taxon>Gunneridae</taxon>
        <taxon>Pentapetalae</taxon>
        <taxon>rosids</taxon>
        <taxon>fabids</taxon>
        <taxon>Fabales</taxon>
        <taxon>Fabaceae</taxon>
        <taxon>Papilionoideae</taxon>
        <taxon>50 kb inversion clade</taxon>
        <taxon>NPAAA clade</taxon>
        <taxon>Hologalegina</taxon>
        <taxon>IRL clade</taxon>
        <taxon>Trifolieae</taxon>
        <taxon>Trifolium</taxon>
    </lineage>
</organism>
<comment type="caution">
    <text evidence="1">The sequence shown here is derived from an EMBL/GenBank/DDBJ whole genome shotgun (WGS) entry which is preliminary data.</text>
</comment>
<sequence>VLGIVHGSAQAVWLEEALPTM</sequence>
<reference evidence="1 2" key="2">
    <citation type="journal article" date="2017" name="Front. Plant Sci.">
        <title>Gene Classification and Mining of Molecular Markers Useful in Red Clover (Trifolium pratense) Breeding.</title>
        <authorList>
            <person name="Istvanek J."/>
            <person name="Dluhosova J."/>
            <person name="Dluhos P."/>
            <person name="Patkova L."/>
            <person name="Nedelnik J."/>
            <person name="Repkova J."/>
        </authorList>
    </citation>
    <scope>NUCLEOTIDE SEQUENCE [LARGE SCALE GENOMIC DNA]</scope>
    <source>
        <strain evidence="2">cv. Tatra</strain>
        <tissue evidence="1">Young leaves</tissue>
    </source>
</reference>
<dbReference type="EMBL" id="ASHM01114712">
    <property type="protein sequence ID" value="PNX70597.1"/>
    <property type="molecule type" value="Genomic_DNA"/>
</dbReference>
<feature type="non-terminal residue" evidence="1">
    <location>
        <position position="1"/>
    </location>
</feature>
<proteinExistence type="predicted"/>
<reference evidence="1 2" key="1">
    <citation type="journal article" date="2014" name="Am. J. Bot.">
        <title>Genome assembly and annotation for red clover (Trifolium pratense; Fabaceae).</title>
        <authorList>
            <person name="Istvanek J."/>
            <person name="Jaros M."/>
            <person name="Krenek A."/>
            <person name="Repkova J."/>
        </authorList>
    </citation>
    <scope>NUCLEOTIDE SEQUENCE [LARGE SCALE GENOMIC DNA]</scope>
    <source>
        <strain evidence="2">cv. Tatra</strain>
        <tissue evidence="1">Young leaves</tissue>
    </source>
</reference>
<accession>A0A2K3KWD4</accession>
<evidence type="ECO:0000313" key="1">
    <source>
        <dbReference type="EMBL" id="PNX70597.1"/>
    </source>
</evidence>
<protein>
    <submittedName>
        <fullName evidence="1">Uncharacterized protein</fullName>
    </submittedName>
</protein>
<evidence type="ECO:0000313" key="2">
    <source>
        <dbReference type="Proteomes" id="UP000236291"/>
    </source>
</evidence>
<gene>
    <name evidence="1" type="ORF">L195_g057552</name>
</gene>
<dbReference type="AlphaFoldDB" id="A0A2K3KWD4"/>
<name>A0A2K3KWD4_TRIPR</name>
<dbReference type="Proteomes" id="UP000236291">
    <property type="component" value="Unassembled WGS sequence"/>
</dbReference>